<dbReference type="AlphaFoldDB" id="A0A0R3TC49"/>
<feature type="compositionally biased region" description="Polar residues" evidence="1">
    <location>
        <begin position="87"/>
        <end position="108"/>
    </location>
</feature>
<dbReference type="OrthoDB" id="6232925at2759"/>
<reference evidence="4" key="1">
    <citation type="submission" date="2017-02" db="UniProtKB">
        <authorList>
            <consortium name="WormBaseParasite"/>
        </authorList>
    </citation>
    <scope>IDENTIFICATION</scope>
</reference>
<feature type="compositionally biased region" description="Basic and acidic residues" evidence="1">
    <location>
        <begin position="215"/>
        <end position="225"/>
    </location>
</feature>
<evidence type="ECO:0000256" key="1">
    <source>
        <dbReference type="SAM" id="MobiDB-lite"/>
    </source>
</evidence>
<dbReference type="EMBL" id="UZAE01003409">
    <property type="protein sequence ID" value="VDO00496.1"/>
    <property type="molecule type" value="Genomic_DNA"/>
</dbReference>
<feature type="compositionally biased region" description="Basic and acidic residues" evidence="1">
    <location>
        <begin position="30"/>
        <end position="39"/>
    </location>
</feature>
<evidence type="ECO:0000313" key="4">
    <source>
        <dbReference type="WBParaSite" id="HNAJ_0000463801-mRNA-1"/>
    </source>
</evidence>
<accession>A0A0R3TC49</accession>
<feature type="region of interest" description="Disordered" evidence="1">
    <location>
        <begin position="1"/>
        <end position="53"/>
    </location>
</feature>
<evidence type="ECO:0000313" key="2">
    <source>
        <dbReference type="EMBL" id="VDO00496.1"/>
    </source>
</evidence>
<feature type="region of interest" description="Disordered" evidence="1">
    <location>
        <begin position="80"/>
        <end position="136"/>
    </location>
</feature>
<feature type="compositionally biased region" description="Low complexity" evidence="1">
    <location>
        <begin position="187"/>
        <end position="201"/>
    </location>
</feature>
<evidence type="ECO:0000313" key="3">
    <source>
        <dbReference type="Proteomes" id="UP000278807"/>
    </source>
</evidence>
<proteinExistence type="predicted"/>
<feature type="region of interest" description="Disordered" evidence="1">
    <location>
        <begin position="174"/>
        <end position="284"/>
    </location>
</feature>
<dbReference type="Proteomes" id="UP000278807">
    <property type="component" value="Unassembled WGS sequence"/>
</dbReference>
<protein>
    <submittedName>
        <fullName evidence="4">SH2 domain-containing protein</fullName>
    </submittedName>
</protein>
<gene>
    <name evidence="2" type="ORF">HNAJ_LOCUS4636</name>
</gene>
<dbReference type="WBParaSite" id="HNAJ_0000463801-mRNA-1">
    <property type="protein sequence ID" value="HNAJ_0000463801-mRNA-1"/>
    <property type="gene ID" value="HNAJ_0000463801"/>
</dbReference>
<organism evidence="4">
    <name type="scientific">Rodentolepis nana</name>
    <name type="common">Dwarf tapeworm</name>
    <name type="synonym">Hymenolepis nana</name>
    <dbReference type="NCBI Taxonomy" id="102285"/>
    <lineage>
        <taxon>Eukaryota</taxon>
        <taxon>Metazoa</taxon>
        <taxon>Spiralia</taxon>
        <taxon>Lophotrochozoa</taxon>
        <taxon>Platyhelminthes</taxon>
        <taxon>Cestoda</taxon>
        <taxon>Eucestoda</taxon>
        <taxon>Cyclophyllidea</taxon>
        <taxon>Hymenolepididae</taxon>
        <taxon>Rodentolepis</taxon>
    </lineage>
</organism>
<sequence>MRKIRKSSDLNDITPKKNLSFTKWGGKSSDYNKKAKDTLVPKNSPSVIEKDTSYDGSQKTILLNNDSLNGAYPARVQISPIKPDGDSCQTNFEQPLTETPSKMDPTNESLRRSLDNKVSANRTNLNRRQQKPNEKSGFVDNFVAMMHDLEEMNMSYLKNDIVSKLLSNLAQNSNIKSSERVSTPLSDNPDLNTDGDLNNDTEGPNILSDSNATEEFSRSPGDFKSKIQSPLMKYSSRNDRRSLNERMLSGIRKEPTISNSEINRPLSRRAVSSDRKDVRSYLNRSDPPNDKASIYWYFWVPETQAFLINNPQDRRVEALVRSSRSKIYLHRDKRVNAHGEHQQLVAIYSPEKFYLQKCKNLIDEKFPIFKINCGSEKEPGSIAEFY</sequence>
<name>A0A0R3TC49_RODNA</name>
<feature type="compositionally biased region" description="Polar residues" evidence="1">
    <location>
        <begin position="116"/>
        <end position="127"/>
    </location>
</feature>
<keyword evidence="3" id="KW-1185">Reference proteome</keyword>
<feature type="compositionally biased region" description="Polar residues" evidence="1">
    <location>
        <begin position="174"/>
        <end position="186"/>
    </location>
</feature>
<reference evidence="2 3" key="2">
    <citation type="submission" date="2018-11" db="EMBL/GenBank/DDBJ databases">
        <authorList>
            <consortium name="Pathogen Informatics"/>
        </authorList>
    </citation>
    <scope>NUCLEOTIDE SEQUENCE [LARGE SCALE GENOMIC DNA]</scope>
</reference>